<proteinExistence type="predicted"/>
<feature type="domain" description="Thioredoxin" evidence="2">
    <location>
        <begin position="15"/>
        <end position="151"/>
    </location>
</feature>
<dbReference type="InterPro" id="IPR013766">
    <property type="entry name" value="Thioredoxin_domain"/>
</dbReference>
<dbReference type="InterPro" id="IPR036249">
    <property type="entry name" value="Thioredoxin-like_sf"/>
</dbReference>
<dbReference type="SUPFAM" id="SSF52833">
    <property type="entry name" value="Thioredoxin-like"/>
    <property type="match status" value="1"/>
</dbReference>
<keyword evidence="4" id="KW-1185">Reference proteome</keyword>
<evidence type="ECO:0000313" key="4">
    <source>
        <dbReference type="Proteomes" id="UP000294564"/>
    </source>
</evidence>
<dbReference type="Gene3D" id="3.40.30.10">
    <property type="entry name" value="Glutaredoxin"/>
    <property type="match status" value="1"/>
</dbReference>
<comment type="caution">
    <text evidence="3">The sequence shown here is derived from an EMBL/GenBank/DDBJ whole genome shotgun (WGS) entry which is preliminary data.</text>
</comment>
<dbReference type="Pfam" id="PF13098">
    <property type="entry name" value="Thioredoxin_2"/>
    <property type="match status" value="1"/>
</dbReference>
<evidence type="ECO:0000313" key="3">
    <source>
        <dbReference type="EMBL" id="TCP25906.1"/>
    </source>
</evidence>
<protein>
    <submittedName>
        <fullName evidence="3">Thioredoxin-related protein</fullName>
    </submittedName>
</protein>
<dbReference type="Proteomes" id="UP000294564">
    <property type="component" value="Unassembled WGS sequence"/>
</dbReference>
<sequence>MRKIVLLTFFVFTNLLIAQESIDSIAKKSIWSLTYKDALQLSKKEKKPLLVYFKGSDWCGPCKKLDQELFSTEKFKHFSDNYFILYEADIPFNQDLVTKERLELNKKLAKKFKVSSYPTLLVLNHKQKILGVKKGLILTEYYYPFFENYIK</sequence>
<reference evidence="3 4" key="1">
    <citation type="submission" date="2019-03" db="EMBL/GenBank/DDBJ databases">
        <title>Genomic Encyclopedia of Type Strains, Phase IV (KMG-IV): sequencing the most valuable type-strain genomes for metagenomic binning, comparative biology and taxonomic classification.</title>
        <authorList>
            <person name="Goeker M."/>
        </authorList>
    </citation>
    <scope>NUCLEOTIDE SEQUENCE [LARGE SCALE GENOMIC DNA]</scope>
    <source>
        <strain evidence="3 4">DSM 14836</strain>
    </source>
</reference>
<dbReference type="InterPro" id="IPR012336">
    <property type="entry name" value="Thioredoxin-like_fold"/>
</dbReference>
<accession>A0A4V2SM46</accession>
<dbReference type="InterPro" id="IPR051099">
    <property type="entry name" value="AGR/TXD"/>
</dbReference>
<dbReference type="EMBL" id="SLXM01000003">
    <property type="protein sequence ID" value="TCP25906.1"/>
    <property type="molecule type" value="Genomic_DNA"/>
</dbReference>
<evidence type="ECO:0000259" key="2">
    <source>
        <dbReference type="PROSITE" id="PS51352"/>
    </source>
</evidence>
<gene>
    <name evidence="3" type="ORF">EV195_103268</name>
</gene>
<dbReference type="AlphaFoldDB" id="A0A4V2SM46"/>
<name>A0A4V2SM46_9FLAO</name>
<organism evidence="3 4">
    <name type="scientific">Tenacibaculum skagerrakense</name>
    <dbReference type="NCBI Taxonomy" id="186571"/>
    <lineage>
        <taxon>Bacteria</taxon>
        <taxon>Pseudomonadati</taxon>
        <taxon>Bacteroidota</taxon>
        <taxon>Flavobacteriia</taxon>
        <taxon>Flavobacteriales</taxon>
        <taxon>Flavobacteriaceae</taxon>
        <taxon>Tenacibaculum</taxon>
    </lineage>
</organism>
<dbReference type="OrthoDB" id="981626at2"/>
<evidence type="ECO:0000256" key="1">
    <source>
        <dbReference type="ARBA" id="ARBA00022729"/>
    </source>
</evidence>
<keyword evidence="1" id="KW-0732">Signal</keyword>
<dbReference type="PANTHER" id="PTHR15337">
    <property type="entry name" value="ANTERIOR GRADIENT PROTEIN-RELATED"/>
    <property type="match status" value="1"/>
</dbReference>
<dbReference type="PANTHER" id="PTHR15337:SF11">
    <property type="entry name" value="THIOREDOXIN DOMAIN-CONTAINING PROTEIN"/>
    <property type="match status" value="1"/>
</dbReference>
<dbReference type="RefSeq" id="WP_132794290.1">
    <property type="nucleotide sequence ID" value="NZ_SLXM01000003.1"/>
</dbReference>
<dbReference type="PROSITE" id="PS51352">
    <property type="entry name" value="THIOREDOXIN_2"/>
    <property type="match status" value="1"/>
</dbReference>